<keyword evidence="2" id="KW-0519">Myristate</keyword>
<accession>A0AAV2PPI1</accession>
<dbReference type="GO" id="GO:0030866">
    <property type="term" value="P:cortical actin cytoskeleton organization"/>
    <property type="evidence" value="ECO:0007669"/>
    <property type="project" value="UniProtKB-ARBA"/>
</dbReference>
<keyword evidence="4 10" id="KW-0547">Nucleotide-binding</keyword>
<name>A0AAV2PPI1_MEGNR</name>
<keyword evidence="3 11" id="KW-0479">Metal-binding</keyword>
<dbReference type="GO" id="GO:0005525">
    <property type="term" value="F:GTP binding"/>
    <property type="evidence" value="ECO:0007669"/>
    <property type="project" value="UniProtKB-KW"/>
</dbReference>
<dbReference type="CDD" id="cd00066">
    <property type="entry name" value="G-alpha"/>
    <property type="match status" value="1"/>
</dbReference>
<dbReference type="SUPFAM" id="SSF47895">
    <property type="entry name" value="Transducin (alpha subunit), insertion domain"/>
    <property type="match status" value="1"/>
</dbReference>
<evidence type="ECO:0000256" key="7">
    <source>
        <dbReference type="ARBA" id="ARBA00023139"/>
    </source>
</evidence>
<dbReference type="EMBL" id="CAXKWB010000978">
    <property type="protein sequence ID" value="CAL4062982.1"/>
    <property type="molecule type" value="Genomic_DNA"/>
</dbReference>
<evidence type="ECO:0000256" key="4">
    <source>
        <dbReference type="ARBA" id="ARBA00022741"/>
    </source>
</evidence>
<feature type="binding site" evidence="11">
    <location>
        <position position="49"/>
    </location>
    <ligand>
        <name>Mg(2+)</name>
        <dbReference type="ChEBI" id="CHEBI:18420"/>
    </ligand>
</feature>
<dbReference type="AlphaFoldDB" id="A0AAV2PPI1"/>
<dbReference type="InterPro" id="IPR027417">
    <property type="entry name" value="P-loop_NTPase"/>
</dbReference>
<dbReference type="GO" id="GO:0003924">
    <property type="term" value="F:GTPase activity"/>
    <property type="evidence" value="ECO:0007669"/>
    <property type="project" value="InterPro"/>
</dbReference>
<dbReference type="PRINTS" id="PR00318">
    <property type="entry name" value="GPROTEINA"/>
</dbReference>
<dbReference type="SUPFAM" id="SSF52540">
    <property type="entry name" value="P-loop containing nucleoside triphosphate hydrolases"/>
    <property type="match status" value="1"/>
</dbReference>
<feature type="binding site" evidence="10">
    <location>
        <begin position="202"/>
        <end position="206"/>
    </location>
    <ligand>
        <name>GTP</name>
        <dbReference type="ChEBI" id="CHEBI:37565"/>
    </ligand>
</feature>
<keyword evidence="5 11" id="KW-0460">Magnesium</keyword>
<dbReference type="FunFam" id="1.10.400.10:FF:000001">
    <property type="entry name" value="Guanine nucleotide-binding protein G(I) subunit alpha"/>
    <property type="match status" value="1"/>
</dbReference>
<dbReference type="PANTHER" id="PTHR10218">
    <property type="entry name" value="GTP-BINDING PROTEIN ALPHA SUBUNIT"/>
    <property type="match status" value="1"/>
</dbReference>
<keyword evidence="13" id="KW-1185">Reference proteome</keyword>
<dbReference type="GO" id="GO:0001664">
    <property type="term" value="F:G protein-coupled receptor binding"/>
    <property type="evidence" value="ECO:0007669"/>
    <property type="project" value="TreeGrafter"/>
</dbReference>
<evidence type="ECO:0000256" key="9">
    <source>
        <dbReference type="ARBA" id="ARBA00023288"/>
    </source>
</evidence>
<dbReference type="InterPro" id="IPR001408">
    <property type="entry name" value="Gprotein_alpha_I"/>
</dbReference>
<evidence type="ECO:0000256" key="10">
    <source>
        <dbReference type="PIRSR" id="PIRSR601019-1"/>
    </source>
</evidence>
<dbReference type="GO" id="GO:0007419">
    <property type="term" value="P:ventral cord development"/>
    <property type="evidence" value="ECO:0007669"/>
    <property type="project" value="UniProtKB-ARBA"/>
</dbReference>
<feature type="binding site" evidence="10">
    <location>
        <position position="328"/>
    </location>
    <ligand>
        <name>GTP</name>
        <dbReference type="ChEBI" id="CHEBI:37565"/>
    </ligand>
</feature>
<dbReference type="InterPro" id="IPR001019">
    <property type="entry name" value="Gprotein_alpha_su"/>
</dbReference>
<dbReference type="PRINTS" id="PR00441">
    <property type="entry name" value="GPROTEINAI"/>
</dbReference>
<dbReference type="GO" id="GO:0008356">
    <property type="term" value="P:asymmetric cell division"/>
    <property type="evidence" value="ECO:0007669"/>
    <property type="project" value="UniProtKB-ARBA"/>
</dbReference>
<evidence type="ECO:0000256" key="3">
    <source>
        <dbReference type="ARBA" id="ARBA00022723"/>
    </source>
</evidence>
<evidence type="ECO:0000256" key="6">
    <source>
        <dbReference type="ARBA" id="ARBA00023134"/>
    </source>
</evidence>
<dbReference type="GO" id="GO:0031683">
    <property type="term" value="F:G-protein beta/gamma-subunit complex binding"/>
    <property type="evidence" value="ECO:0007669"/>
    <property type="project" value="InterPro"/>
</dbReference>
<evidence type="ECO:0000256" key="5">
    <source>
        <dbReference type="ARBA" id="ARBA00022842"/>
    </source>
</evidence>
<dbReference type="GO" id="GO:0005737">
    <property type="term" value="C:cytoplasm"/>
    <property type="evidence" value="ECO:0007669"/>
    <property type="project" value="TreeGrafter"/>
</dbReference>
<dbReference type="GO" id="GO:0046872">
    <property type="term" value="F:metal ion binding"/>
    <property type="evidence" value="ECO:0007669"/>
    <property type="project" value="UniProtKB-KW"/>
</dbReference>
<dbReference type="FunFam" id="3.40.50.300:FF:000692">
    <property type="entry name" value="Guanine nucleotide-binding protein subunit alpha"/>
    <property type="match status" value="1"/>
</dbReference>
<dbReference type="FunFam" id="3.40.50.300:FF:003800">
    <property type="entry name" value="Guanine nucleotide-binding protein G(k) subunit alpha"/>
    <property type="match status" value="1"/>
</dbReference>
<dbReference type="GO" id="GO:0007188">
    <property type="term" value="P:adenylate cyclase-modulating G protein-coupled receptor signaling pathway"/>
    <property type="evidence" value="ECO:0007669"/>
    <property type="project" value="InterPro"/>
</dbReference>
<dbReference type="Gene3D" id="3.40.50.300">
    <property type="entry name" value="P-loop containing nucleotide triphosphate hydrolases"/>
    <property type="match status" value="1"/>
</dbReference>
<dbReference type="Proteomes" id="UP001497623">
    <property type="component" value="Unassembled WGS sequence"/>
</dbReference>
<keyword evidence="7" id="KW-0564">Palmitate</keyword>
<dbReference type="GO" id="GO:0019991">
    <property type="term" value="P:septate junction assembly"/>
    <property type="evidence" value="ECO:0007669"/>
    <property type="project" value="UniProtKB-ARBA"/>
</dbReference>
<dbReference type="GO" id="GO:0032291">
    <property type="term" value="P:axon ensheathment in central nervous system"/>
    <property type="evidence" value="ECO:0007669"/>
    <property type="project" value="UniProtKB-ARBA"/>
</dbReference>
<dbReference type="PANTHER" id="PTHR10218:SF227">
    <property type="entry name" value="G PROTEIN ALPHA I SUBUNIT"/>
    <property type="match status" value="1"/>
</dbReference>
<dbReference type="Gene3D" id="1.10.400.10">
    <property type="entry name" value="GI Alpha 1, domain 2-like"/>
    <property type="match status" value="1"/>
</dbReference>
<evidence type="ECO:0008006" key="14">
    <source>
        <dbReference type="Google" id="ProtNLM"/>
    </source>
</evidence>
<feature type="binding site" evidence="10">
    <location>
        <begin position="152"/>
        <end position="153"/>
    </location>
    <ligand>
        <name>GTP</name>
        <dbReference type="ChEBI" id="CHEBI:37565"/>
    </ligand>
</feature>
<feature type="binding site" evidence="11">
    <location>
        <position position="183"/>
    </location>
    <ligand>
        <name>Mg(2+)</name>
        <dbReference type="ChEBI" id="CHEBI:18420"/>
    </ligand>
</feature>
<dbReference type="GO" id="GO:0019722">
    <property type="term" value="P:calcium-mediated signaling"/>
    <property type="evidence" value="ECO:0007669"/>
    <property type="project" value="UniProtKB-ARBA"/>
</dbReference>
<evidence type="ECO:0000256" key="8">
    <source>
        <dbReference type="ARBA" id="ARBA00023224"/>
    </source>
</evidence>
<comment type="similarity">
    <text evidence="1">Belongs to the G-alpha family. G(i/o/t/z) subfamily.</text>
</comment>
<evidence type="ECO:0000313" key="12">
    <source>
        <dbReference type="EMBL" id="CAL4062982.1"/>
    </source>
</evidence>
<feature type="binding site" evidence="10">
    <location>
        <begin position="45"/>
        <end position="50"/>
    </location>
    <ligand>
        <name>GTP</name>
        <dbReference type="ChEBI" id="CHEBI:37565"/>
    </ligand>
</feature>
<evidence type="ECO:0000313" key="13">
    <source>
        <dbReference type="Proteomes" id="UP001497623"/>
    </source>
</evidence>
<sequence>MGCMLDKETGDADAKEINKQINRQLRKDGLQAKREVKLLLLGAGESGKSTIVKQFKIIHESGFSEDECVQYKPIVYANTVQSLITIINAMGMLTIQFTDLQNNEAAQHFFILAKESGEGNLTTEMTALMKMLWKDEGLQQCFKRSSEYQLNDSADYYLNELDRLASPDYIPSTQDVLYTRVRSTGIVETKCEIKNMRFRILDVGGQRSERKKWIHCFEGVTAIIFVVALSAYDLRLREDEETNRMVESLKLFESIINNRWFKDTSIILFLNKKDLFEHKIQHSPLSICFPEYTGDNSFEETTTYIKDKFSQMNIRNEKKEIYTHFTCATDTTNIQFVFNAVTDLIIKETLKETGLF</sequence>
<dbReference type="InterPro" id="IPR011025">
    <property type="entry name" value="GproteinA_insert"/>
</dbReference>
<comment type="caution">
    <text evidence="12">The sequence shown here is derived from an EMBL/GenBank/DDBJ whole genome shotgun (WGS) entry which is preliminary data.</text>
</comment>
<organism evidence="12 13">
    <name type="scientific">Meganyctiphanes norvegica</name>
    <name type="common">Northern krill</name>
    <name type="synonym">Thysanopoda norvegica</name>
    <dbReference type="NCBI Taxonomy" id="48144"/>
    <lineage>
        <taxon>Eukaryota</taxon>
        <taxon>Metazoa</taxon>
        <taxon>Ecdysozoa</taxon>
        <taxon>Arthropoda</taxon>
        <taxon>Crustacea</taxon>
        <taxon>Multicrustacea</taxon>
        <taxon>Malacostraca</taxon>
        <taxon>Eumalacostraca</taxon>
        <taxon>Eucarida</taxon>
        <taxon>Euphausiacea</taxon>
        <taxon>Euphausiidae</taxon>
        <taxon>Meganyctiphanes</taxon>
    </lineage>
</organism>
<dbReference type="PROSITE" id="PS51882">
    <property type="entry name" value="G_ALPHA"/>
    <property type="match status" value="1"/>
</dbReference>
<keyword evidence="9" id="KW-0449">Lipoprotein</keyword>
<protein>
    <recommendedName>
        <fullName evidence="14">Guanine nucleotide-binding protein G(I) subunit alpha</fullName>
    </recommendedName>
</protein>
<dbReference type="GO" id="GO:0005834">
    <property type="term" value="C:heterotrimeric G-protein complex"/>
    <property type="evidence" value="ECO:0007669"/>
    <property type="project" value="TreeGrafter"/>
</dbReference>
<feature type="binding site" evidence="10">
    <location>
        <begin position="271"/>
        <end position="274"/>
    </location>
    <ligand>
        <name>GTP</name>
        <dbReference type="ChEBI" id="CHEBI:37565"/>
    </ligand>
</feature>
<keyword evidence="8" id="KW-0807">Transducer</keyword>
<dbReference type="GO" id="GO:0060857">
    <property type="term" value="P:establishment of glial blood-brain barrier"/>
    <property type="evidence" value="ECO:0007669"/>
    <property type="project" value="UniProtKB-ARBA"/>
</dbReference>
<gene>
    <name evidence="12" type="ORF">MNOR_LOCUS2997</name>
</gene>
<evidence type="ECO:0000256" key="11">
    <source>
        <dbReference type="PIRSR" id="PIRSR601019-2"/>
    </source>
</evidence>
<evidence type="ECO:0000256" key="2">
    <source>
        <dbReference type="ARBA" id="ARBA00022707"/>
    </source>
</evidence>
<reference evidence="12 13" key="1">
    <citation type="submission" date="2024-05" db="EMBL/GenBank/DDBJ databases">
        <authorList>
            <person name="Wallberg A."/>
        </authorList>
    </citation>
    <scope>NUCLEOTIDE SEQUENCE [LARGE SCALE GENOMIC DNA]</scope>
</reference>
<keyword evidence="6 10" id="KW-0342">GTP-binding</keyword>
<evidence type="ECO:0000256" key="1">
    <source>
        <dbReference type="ARBA" id="ARBA00006628"/>
    </source>
</evidence>
<dbReference type="Pfam" id="PF00503">
    <property type="entry name" value="G-alpha"/>
    <property type="match status" value="1"/>
</dbReference>
<proteinExistence type="inferred from homology"/>
<dbReference type="SMART" id="SM00275">
    <property type="entry name" value="G_alpha"/>
    <property type="match status" value="1"/>
</dbReference>